<comment type="caution">
    <text evidence="1">The sequence shown here is derived from an EMBL/GenBank/DDBJ whole genome shotgun (WGS) entry which is preliminary data.</text>
</comment>
<evidence type="ECO:0000313" key="2">
    <source>
        <dbReference type="Proteomes" id="UP000663801"/>
    </source>
</evidence>
<dbReference type="RefSeq" id="WP_205257700.1">
    <property type="nucleotide sequence ID" value="NZ_JAERWL010000011.1"/>
</dbReference>
<dbReference type="EMBL" id="JAERWL010000011">
    <property type="protein sequence ID" value="MBM9477577.1"/>
    <property type="molecule type" value="Genomic_DNA"/>
</dbReference>
<dbReference type="AlphaFoldDB" id="A0A938YKD2"/>
<reference evidence="1" key="1">
    <citation type="submission" date="2021-01" db="EMBL/GenBank/DDBJ databases">
        <title>KCTC 19127 draft genome.</title>
        <authorList>
            <person name="An D."/>
        </authorList>
    </citation>
    <scope>NUCLEOTIDE SEQUENCE</scope>
    <source>
        <strain evidence="1">KCTC 19127</strain>
    </source>
</reference>
<accession>A0A938YKD2</accession>
<organism evidence="1 2">
    <name type="scientific">Nakamurella flavida</name>
    <dbReference type="NCBI Taxonomy" id="363630"/>
    <lineage>
        <taxon>Bacteria</taxon>
        <taxon>Bacillati</taxon>
        <taxon>Actinomycetota</taxon>
        <taxon>Actinomycetes</taxon>
        <taxon>Nakamurellales</taxon>
        <taxon>Nakamurellaceae</taxon>
        <taxon>Nakamurella</taxon>
    </lineage>
</organism>
<name>A0A938YKD2_9ACTN</name>
<proteinExistence type="predicted"/>
<dbReference type="Proteomes" id="UP000663801">
    <property type="component" value="Unassembled WGS sequence"/>
</dbReference>
<sequence length="124" mass="11971">MVDALPGRGGVVQEVAPAVLPCTRGGVSGTAFDVVAGAQAGSVQVALLGSAPAECAAGCPAVDGSGAVLLRDDPTGTEVAVPGPQGWVLLQQELTNLSGLDPLTQLPFTAAELAAAGRAVLAAG</sequence>
<keyword evidence="2" id="KW-1185">Reference proteome</keyword>
<gene>
    <name evidence="1" type="ORF">JL107_14090</name>
</gene>
<protein>
    <submittedName>
        <fullName evidence="1">Uncharacterized protein</fullName>
    </submittedName>
</protein>
<evidence type="ECO:0000313" key="1">
    <source>
        <dbReference type="EMBL" id="MBM9477577.1"/>
    </source>
</evidence>